<dbReference type="AlphaFoldDB" id="A1S3F2"/>
<dbReference type="Proteomes" id="UP000009175">
    <property type="component" value="Chromosome"/>
</dbReference>
<protein>
    <submittedName>
        <fullName evidence="1">Flp/Fap pilin-like protein</fullName>
    </submittedName>
</protein>
<dbReference type="STRING" id="326297.Sama_0700"/>
<accession>A1S3F2</accession>
<organism evidence="1 2">
    <name type="scientific">Shewanella amazonensis (strain ATCC BAA-1098 / SB2B)</name>
    <dbReference type="NCBI Taxonomy" id="326297"/>
    <lineage>
        <taxon>Bacteria</taxon>
        <taxon>Pseudomonadati</taxon>
        <taxon>Pseudomonadota</taxon>
        <taxon>Gammaproteobacteria</taxon>
        <taxon>Alteromonadales</taxon>
        <taxon>Shewanellaceae</taxon>
        <taxon>Shewanella</taxon>
    </lineage>
</organism>
<dbReference type="RefSeq" id="WP_011758818.1">
    <property type="nucleotide sequence ID" value="NC_008700.1"/>
</dbReference>
<keyword evidence="2" id="KW-1185">Reference proteome</keyword>
<dbReference type="EMBL" id="CP000507">
    <property type="protein sequence ID" value="ABL98908.1"/>
    <property type="molecule type" value="Genomic_DNA"/>
</dbReference>
<name>A1S3F2_SHEAM</name>
<gene>
    <name evidence="1" type="ordered locus">Sama_0700</name>
</gene>
<evidence type="ECO:0000313" key="1">
    <source>
        <dbReference type="EMBL" id="ABL98908.1"/>
    </source>
</evidence>
<dbReference type="HOGENOM" id="CLU_168123_0_0_6"/>
<sequence length="90" mass="9469">MKKRKIKGMAATEYVLVLALVAIAAIGVYSFFGKTLRNQVAGLATELSGRDAADNIKASQDAADDGKDVADQNYNLGNYNEAANKSAASN</sequence>
<dbReference type="eggNOG" id="ENOG50331VM">
    <property type="taxonomic scope" value="Bacteria"/>
</dbReference>
<dbReference type="OrthoDB" id="8780887at2"/>
<proteinExistence type="predicted"/>
<evidence type="ECO:0000313" key="2">
    <source>
        <dbReference type="Proteomes" id="UP000009175"/>
    </source>
</evidence>
<dbReference type="KEGG" id="saz:Sama_0700"/>
<reference evidence="1 2" key="1">
    <citation type="submission" date="2006-12" db="EMBL/GenBank/DDBJ databases">
        <title>Complete sequence of Shewanella amazonensis SB2B.</title>
        <authorList>
            <consortium name="US DOE Joint Genome Institute"/>
            <person name="Copeland A."/>
            <person name="Lucas S."/>
            <person name="Lapidus A."/>
            <person name="Barry K."/>
            <person name="Detter J.C."/>
            <person name="Glavina del Rio T."/>
            <person name="Hammon N."/>
            <person name="Israni S."/>
            <person name="Dalin E."/>
            <person name="Tice H."/>
            <person name="Pitluck S."/>
            <person name="Munk A.C."/>
            <person name="Brettin T."/>
            <person name="Bruce D."/>
            <person name="Han C."/>
            <person name="Tapia R."/>
            <person name="Gilna P."/>
            <person name="Schmutz J."/>
            <person name="Larimer F."/>
            <person name="Land M."/>
            <person name="Hauser L."/>
            <person name="Kyrpides N."/>
            <person name="Mikhailova N."/>
            <person name="Fredrickson J."/>
            <person name="Richardson P."/>
        </authorList>
    </citation>
    <scope>NUCLEOTIDE SEQUENCE [LARGE SCALE GENOMIC DNA]</scope>
    <source>
        <strain evidence="2">ATCC BAA-1098 / SB2B</strain>
    </source>
</reference>